<dbReference type="Proteomes" id="UP001199469">
    <property type="component" value="Unassembled WGS sequence"/>
</dbReference>
<keyword evidence="1" id="KW-0472">Membrane</keyword>
<name>A0ABS8PG93_9PSEU</name>
<dbReference type="RefSeq" id="WP_230739192.1">
    <property type="nucleotide sequence ID" value="NZ_JAJNDB010000007.1"/>
</dbReference>
<dbReference type="EMBL" id="JAJNDB010000007">
    <property type="protein sequence ID" value="MCD2197279.1"/>
    <property type="molecule type" value="Genomic_DNA"/>
</dbReference>
<feature type="transmembrane region" description="Helical" evidence="1">
    <location>
        <begin position="20"/>
        <end position="42"/>
    </location>
</feature>
<evidence type="ECO:0000313" key="2">
    <source>
        <dbReference type="EMBL" id="MCD2197279.1"/>
    </source>
</evidence>
<keyword evidence="1" id="KW-0812">Transmembrane</keyword>
<proteinExistence type="predicted"/>
<sequence length="48" mass="5086">MGETRGTTARAREREGDHRFGYGAQCVLAGVVIAVLMMAVVLSPVPVL</sequence>
<gene>
    <name evidence="2" type="ORF">LQ327_28295</name>
</gene>
<accession>A0ABS8PG93</accession>
<keyword evidence="3" id="KW-1185">Reference proteome</keyword>
<evidence type="ECO:0000256" key="1">
    <source>
        <dbReference type="SAM" id="Phobius"/>
    </source>
</evidence>
<organism evidence="2 3">
    <name type="scientific">Actinomycetospora endophytica</name>
    <dbReference type="NCBI Taxonomy" id="2291215"/>
    <lineage>
        <taxon>Bacteria</taxon>
        <taxon>Bacillati</taxon>
        <taxon>Actinomycetota</taxon>
        <taxon>Actinomycetes</taxon>
        <taxon>Pseudonocardiales</taxon>
        <taxon>Pseudonocardiaceae</taxon>
        <taxon>Actinomycetospora</taxon>
    </lineage>
</organism>
<evidence type="ECO:0000313" key="3">
    <source>
        <dbReference type="Proteomes" id="UP001199469"/>
    </source>
</evidence>
<reference evidence="2 3" key="1">
    <citation type="submission" date="2021-11" db="EMBL/GenBank/DDBJ databases">
        <title>Draft genome sequence of Actinomycetospora sp. SF1 isolated from the rhizosphere soil.</title>
        <authorList>
            <person name="Duangmal K."/>
            <person name="Chantavorakit T."/>
        </authorList>
    </citation>
    <scope>NUCLEOTIDE SEQUENCE [LARGE SCALE GENOMIC DNA]</scope>
    <source>
        <strain evidence="2 3">TBRC 5722</strain>
    </source>
</reference>
<keyword evidence="1" id="KW-1133">Transmembrane helix</keyword>
<protein>
    <submittedName>
        <fullName evidence="2">Uncharacterized protein</fullName>
    </submittedName>
</protein>
<comment type="caution">
    <text evidence="2">The sequence shown here is derived from an EMBL/GenBank/DDBJ whole genome shotgun (WGS) entry which is preliminary data.</text>
</comment>